<dbReference type="EMBL" id="JBJKFK010001098">
    <property type="protein sequence ID" value="KAL3314092.1"/>
    <property type="molecule type" value="Genomic_DNA"/>
</dbReference>
<feature type="domain" description="WDR19 first beta-propeller" evidence="4">
    <location>
        <begin position="2"/>
        <end position="196"/>
    </location>
</feature>
<reference evidence="5 6" key="1">
    <citation type="submission" date="2024-11" db="EMBL/GenBank/DDBJ databases">
        <title>Adaptive evolution of stress response genes in parasites aligns with host niche diversity.</title>
        <authorList>
            <person name="Hahn C."/>
            <person name="Resl P."/>
        </authorList>
    </citation>
    <scope>NUCLEOTIDE SEQUENCE [LARGE SCALE GENOMIC DNA]</scope>
    <source>
        <strain evidence="5">EGGRZ-B1_66</strain>
        <tissue evidence="5">Body</tissue>
    </source>
</reference>
<evidence type="ECO:0000256" key="1">
    <source>
        <dbReference type="ARBA" id="ARBA00022574"/>
    </source>
</evidence>
<accession>A0ABD2Q4G0</accession>
<keyword evidence="1" id="KW-0853">WD repeat</keyword>
<evidence type="ECO:0000259" key="4">
    <source>
        <dbReference type="Pfam" id="PF23389"/>
    </source>
</evidence>
<dbReference type="InterPro" id="IPR039468">
    <property type="entry name" value="WDR19_WD40_rpt"/>
</dbReference>
<keyword evidence="6" id="KW-1185">Reference proteome</keyword>
<dbReference type="AlphaFoldDB" id="A0ABD2Q4G0"/>
<dbReference type="PANTHER" id="PTHR14920:SF0">
    <property type="entry name" value="WD REPEAT DOMAIN 19"/>
    <property type="match status" value="1"/>
</dbReference>
<keyword evidence="2" id="KW-0677">Repeat</keyword>
<evidence type="ECO:0000313" key="6">
    <source>
        <dbReference type="Proteomes" id="UP001626550"/>
    </source>
</evidence>
<dbReference type="InterPro" id="IPR057855">
    <property type="entry name" value="Beta-prop_WDR19_1st"/>
</dbReference>
<dbReference type="Pfam" id="PF23389">
    <property type="entry name" value="Beta-prop_WDR19_1st"/>
    <property type="match status" value="1"/>
</dbReference>
<comment type="caution">
    <text evidence="5">The sequence shown here is derived from an EMBL/GenBank/DDBJ whole genome shotgun (WGS) entry which is preliminary data.</text>
</comment>
<gene>
    <name evidence="5" type="primary">WDR19_1</name>
    <name evidence="5" type="ORF">Ciccas_007296</name>
</gene>
<proteinExistence type="predicted"/>
<evidence type="ECO:0000259" key="3">
    <source>
        <dbReference type="Pfam" id="PF15911"/>
    </source>
</evidence>
<evidence type="ECO:0000313" key="5">
    <source>
        <dbReference type="EMBL" id="KAL3314092.1"/>
    </source>
</evidence>
<dbReference type="PANTHER" id="PTHR14920">
    <property type="entry name" value="OSMOTIC AVOIDANCE ABNORMAL PROTEIN 1/WD REPEAT MEMBRANE PROTEIN"/>
    <property type="match status" value="1"/>
</dbReference>
<dbReference type="Pfam" id="PF15911">
    <property type="entry name" value="Beta-prop_WDR19_2nd"/>
    <property type="match status" value="1"/>
</dbReference>
<protein>
    <submittedName>
        <fullName evidence="5">WD repeat-containing protein 19</fullName>
    </submittedName>
</protein>
<dbReference type="Proteomes" id="UP001626550">
    <property type="component" value="Unassembled WGS sequence"/>
</dbReference>
<organism evidence="5 6">
    <name type="scientific">Cichlidogyrus casuarinus</name>
    <dbReference type="NCBI Taxonomy" id="1844966"/>
    <lineage>
        <taxon>Eukaryota</taxon>
        <taxon>Metazoa</taxon>
        <taxon>Spiralia</taxon>
        <taxon>Lophotrochozoa</taxon>
        <taxon>Platyhelminthes</taxon>
        <taxon>Monogenea</taxon>
        <taxon>Monopisthocotylea</taxon>
        <taxon>Dactylogyridea</taxon>
        <taxon>Ancyrocephalidae</taxon>
        <taxon>Cichlidogyrus</taxon>
    </lineage>
</organism>
<feature type="domain" description="WDR19 WD40 repeat" evidence="3">
    <location>
        <begin position="254"/>
        <end position="460"/>
    </location>
</feature>
<dbReference type="InterPro" id="IPR040379">
    <property type="entry name" value="WDR19/dyf-2"/>
</dbReference>
<sequence>MQSISELVWNKSNCFGIVHSKNSLQLFDEEGNSLRSLSWKKSISHIKFPEQVLSGMEKQFSVIVKRQGLAISDYSSEESKIKELHFLPEYGEIVDYSWFGKGFIVVGFSAGMLVVISANLAEDCRELYQHRAHDQSLHSLTVSSEIGKLASVGDHCLKDIKEVTTRIELDSALGNKGGQNEVITKYNDTGQVLMVGLRQSKKVYMFLTTTPTLIATKHNTSKQGFHSLIARQDSINEISLEKLEYCPKDCKVEKTQEVLRLSVASEPLTVAVTESYLAYATETRVFVHQFRILSRNSSTVRLELVGEFPFDKIVTKLGLGYNSCTCLLEDGSTAFMGFGTSEAEQEAQKQVQKILSSDRYLDLVQSEKLLFLCSVSKKLICICTETGQTITDYIHKACSIRSLYLNSSGTKGVFIDSNHCGFVINFATNFVQKVASFPNDVSSVHIDCASGNFVRFVIFD</sequence>
<evidence type="ECO:0000256" key="2">
    <source>
        <dbReference type="ARBA" id="ARBA00022737"/>
    </source>
</evidence>
<dbReference type="SUPFAM" id="SSF69322">
    <property type="entry name" value="Tricorn protease domain 2"/>
    <property type="match status" value="1"/>
</dbReference>
<name>A0ABD2Q4G0_9PLAT</name>